<evidence type="ECO:0000259" key="2">
    <source>
        <dbReference type="Pfam" id="PF13842"/>
    </source>
</evidence>
<dbReference type="InterPro" id="IPR032718">
    <property type="entry name" value="PGBD4_Znf_C"/>
</dbReference>
<evidence type="ECO:0008006" key="5">
    <source>
        <dbReference type="Google" id="ProtNLM"/>
    </source>
</evidence>
<dbReference type="PANTHER" id="PTHR46599:SF3">
    <property type="entry name" value="PIGGYBAC TRANSPOSABLE ELEMENT-DERIVED PROTEIN 4"/>
    <property type="match status" value="1"/>
</dbReference>
<sequence length="189" mass="22322">MVGKWKDVRDVLYISNQYENVLNVAVNRWGNEKMKPLPIIEYNNNMSGIDRKDQLMSYYPCERKTMRWHKKLLVHILQMGLLNAFILYNKFVIGRKKTMLEFRLDVVKTLLGPSRDERRVERDEEEEENEGEVKHLPTKVALNDKGIRARKKCKLCSRNGVRKDTTFECRACPDRPALCLQQCFAEYHA</sequence>
<feature type="transmembrane region" description="Helical" evidence="1">
    <location>
        <begin position="72"/>
        <end position="93"/>
    </location>
</feature>
<evidence type="ECO:0000313" key="4">
    <source>
        <dbReference type="EMBL" id="JAT36652.1"/>
    </source>
</evidence>
<gene>
    <name evidence="4" type="ORF">g.40730</name>
</gene>
<dbReference type="EMBL" id="GEBQ01003325">
    <property type="protein sequence ID" value="JAT36652.1"/>
    <property type="molecule type" value="Transcribed_RNA"/>
</dbReference>
<dbReference type="PANTHER" id="PTHR46599">
    <property type="entry name" value="PIGGYBAC TRANSPOSABLE ELEMENT-DERIVED PROTEIN 4"/>
    <property type="match status" value="1"/>
</dbReference>
<dbReference type="Pfam" id="PF13843">
    <property type="entry name" value="DDE_Tnp_1_7"/>
    <property type="match status" value="1"/>
</dbReference>
<name>A0A1B6ML80_9HEMI</name>
<dbReference type="InterPro" id="IPR029526">
    <property type="entry name" value="PGBD"/>
</dbReference>
<dbReference type="Pfam" id="PF13842">
    <property type="entry name" value="zf-Tnp_2"/>
    <property type="match status" value="1"/>
</dbReference>
<evidence type="ECO:0000259" key="3">
    <source>
        <dbReference type="Pfam" id="PF13843"/>
    </source>
</evidence>
<accession>A0A1B6ML80</accession>
<feature type="domain" description="PiggyBac transposable element-derived protein 4 C-terminal zinc-finger" evidence="2">
    <location>
        <begin position="134"/>
        <end position="188"/>
    </location>
</feature>
<protein>
    <recommendedName>
        <fullName evidence="5">PiggyBac transposable element-derived protein domain-containing protein</fullName>
    </recommendedName>
</protein>
<keyword evidence="1" id="KW-0812">Transmembrane</keyword>
<proteinExistence type="predicted"/>
<reference evidence="4" key="1">
    <citation type="submission" date="2015-11" db="EMBL/GenBank/DDBJ databases">
        <title>De novo transcriptome assembly of four potential Pierce s Disease insect vectors from Arizona vineyards.</title>
        <authorList>
            <person name="Tassone E.E."/>
        </authorList>
    </citation>
    <scope>NUCLEOTIDE SEQUENCE</scope>
</reference>
<keyword evidence="1" id="KW-1133">Transmembrane helix</keyword>
<evidence type="ECO:0000256" key="1">
    <source>
        <dbReference type="SAM" id="Phobius"/>
    </source>
</evidence>
<keyword evidence="1" id="KW-0472">Membrane</keyword>
<organism evidence="4">
    <name type="scientific">Graphocephala atropunctata</name>
    <dbReference type="NCBI Taxonomy" id="36148"/>
    <lineage>
        <taxon>Eukaryota</taxon>
        <taxon>Metazoa</taxon>
        <taxon>Ecdysozoa</taxon>
        <taxon>Arthropoda</taxon>
        <taxon>Hexapoda</taxon>
        <taxon>Insecta</taxon>
        <taxon>Pterygota</taxon>
        <taxon>Neoptera</taxon>
        <taxon>Paraneoptera</taxon>
        <taxon>Hemiptera</taxon>
        <taxon>Auchenorrhyncha</taxon>
        <taxon>Membracoidea</taxon>
        <taxon>Cicadellidae</taxon>
        <taxon>Cicadellinae</taxon>
        <taxon>Cicadellini</taxon>
        <taxon>Graphocephala</taxon>
    </lineage>
</organism>
<dbReference type="AlphaFoldDB" id="A0A1B6ML80"/>
<feature type="domain" description="PiggyBac transposable element-derived protein" evidence="3">
    <location>
        <begin position="1"/>
        <end position="85"/>
    </location>
</feature>